<proteinExistence type="predicted"/>
<keyword evidence="3" id="KW-1185">Reference proteome</keyword>
<keyword evidence="1" id="KW-0732">Signal</keyword>
<evidence type="ECO:0000313" key="2">
    <source>
        <dbReference type="EMBL" id="GEP54599.1"/>
    </source>
</evidence>
<dbReference type="InterPro" id="IPR015000">
    <property type="entry name" value="EipB-like"/>
</dbReference>
<dbReference type="AlphaFoldDB" id="A0A512N6I5"/>
<name>A0A512N6I5_9HYPH</name>
<sequence length="266" mass="28397">MKKVAGIASLLAAAAALLVAGSAAAQMRPHRAEYTLRLGTALNATRIGTIVQDFAQECDGWRIRRELTVDASLTPSFKVSFTSRLVGEEPRGNDFAWRAVQVLNGADREVRGTAERGHGVWQIDRTTPDGAQPSVLPSFTRMPVAAVDWLLRRLAVGSEQFPLLVFVPEAEGGAFLLDVKRAAAGAADARPPSQRRVDVPAGQSWPFSLAVTRAGRTDAKPIVTLRGRLYDSGVMDGVVADAGVITVAAHLRDLQMHEAPACPAAK</sequence>
<evidence type="ECO:0000313" key="3">
    <source>
        <dbReference type="Proteomes" id="UP000321058"/>
    </source>
</evidence>
<reference evidence="2 3" key="1">
    <citation type="submission" date="2019-07" db="EMBL/GenBank/DDBJ databases">
        <title>Whole genome shotgun sequence of Reyranella soli NBRC 108950.</title>
        <authorList>
            <person name="Hosoyama A."/>
            <person name="Uohara A."/>
            <person name="Ohji S."/>
            <person name="Ichikawa N."/>
        </authorList>
    </citation>
    <scope>NUCLEOTIDE SEQUENCE [LARGE SCALE GENOMIC DNA]</scope>
    <source>
        <strain evidence="2 3">NBRC 108950</strain>
    </source>
</reference>
<evidence type="ECO:0000256" key="1">
    <source>
        <dbReference type="SAM" id="SignalP"/>
    </source>
</evidence>
<dbReference type="EMBL" id="BKAJ01000031">
    <property type="protein sequence ID" value="GEP54599.1"/>
    <property type="molecule type" value="Genomic_DNA"/>
</dbReference>
<comment type="caution">
    <text evidence="2">The sequence shown here is derived from an EMBL/GenBank/DDBJ whole genome shotgun (WGS) entry which is preliminary data.</text>
</comment>
<accession>A0A512N6I5</accession>
<organism evidence="2 3">
    <name type="scientific">Reyranella soli</name>
    <dbReference type="NCBI Taxonomy" id="1230389"/>
    <lineage>
        <taxon>Bacteria</taxon>
        <taxon>Pseudomonadati</taxon>
        <taxon>Pseudomonadota</taxon>
        <taxon>Alphaproteobacteria</taxon>
        <taxon>Hyphomicrobiales</taxon>
        <taxon>Reyranellaceae</taxon>
        <taxon>Reyranella</taxon>
    </lineage>
</organism>
<evidence type="ECO:0008006" key="4">
    <source>
        <dbReference type="Google" id="ProtNLM"/>
    </source>
</evidence>
<dbReference type="RefSeq" id="WP_147148295.1">
    <property type="nucleotide sequence ID" value="NZ_BKAJ01000031.1"/>
</dbReference>
<dbReference type="Proteomes" id="UP000321058">
    <property type="component" value="Unassembled WGS sequence"/>
</dbReference>
<dbReference type="OrthoDB" id="9815514at2"/>
<dbReference type="Pfam" id="PF08904">
    <property type="entry name" value="EipB_like"/>
    <property type="match status" value="1"/>
</dbReference>
<feature type="signal peptide" evidence="1">
    <location>
        <begin position="1"/>
        <end position="25"/>
    </location>
</feature>
<gene>
    <name evidence="2" type="ORF">RSO01_17650</name>
</gene>
<feature type="chain" id="PRO_5021728139" description="DUF1849 family protein" evidence="1">
    <location>
        <begin position="26"/>
        <end position="266"/>
    </location>
</feature>
<protein>
    <recommendedName>
        <fullName evidence="4">DUF1849 family protein</fullName>
    </recommendedName>
</protein>